<keyword evidence="6 8" id="KW-0472">Membrane</keyword>
<comment type="subcellular location">
    <subcellularLocation>
        <location evidence="1">Cell membrane</location>
        <topology evidence="1">Multi-pass membrane protein</topology>
    </subcellularLocation>
</comment>
<comment type="similarity">
    <text evidence="2">Belongs to the MscS (TC 1.A.23) family.</text>
</comment>
<dbReference type="InterPro" id="IPR006685">
    <property type="entry name" value="MscS_channel_2nd"/>
</dbReference>
<evidence type="ECO:0000256" key="6">
    <source>
        <dbReference type="ARBA" id="ARBA00023136"/>
    </source>
</evidence>
<keyword evidence="13" id="KW-1185">Reference proteome</keyword>
<evidence type="ECO:0000259" key="11">
    <source>
        <dbReference type="Pfam" id="PF21082"/>
    </source>
</evidence>
<reference evidence="12 13" key="1">
    <citation type="submission" date="2016-11" db="EMBL/GenBank/DDBJ databases">
        <title>Study of marine rhodopsin-containing bacteria.</title>
        <authorList>
            <person name="Yoshizawa S."/>
            <person name="Kumagai Y."/>
            <person name="Kogure K."/>
        </authorList>
    </citation>
    <scope>NUCLEOTIDE SEQUENCE [LARGE SCALE GENOMIC DNA]</scope>
    <source>
        <strain evidence="12 13">SG-29</strain>
    </source>
</reference>
<protein>
    <recommendedName>
        <fullName evidence="14">Mechanosensitive ion channel protein MscS</fullName>
    </recommendedName>
</protein>
<dbReference type="PANTHER" id="PTHR30221">
    <property type="entry name" value="SMALL-CONDUCTANCE MECHANOSENSITIVE CHANNEL"/>
    <property type="match status" value="1"/>
</dbReference>
<name>A0A259U0Y9_9BACT</name>
<dbReference type="OrthoDB" id="9809206at2"/>
<evidence type="ECO:0008006" key="14">
    <source>
        <dbReference type="Google" id="ProtNLM"/>
    </source>
</evidence>
<dbReference type="RefSeq" id="WP_094548963.1">
    <property type="nucleotide sequence ID" value="NZ_MQWB01000001.1"/>
</dbReference>
<feature type="domain" description="Mechanosensitive ion channel MscS" evidence="10">
    <location>
        <begin position="409"/>
        <end position="475"/>
    </location>
</feature>
<evidence type="ECO:0000256" key="8">
    <source>
        <dbReference type="SAM" id="Phobius"/>
    </source>
</evidence>
<dbReference type="Proteomes" id="UP000216446">
    <property type="component" value="Unassembled WGS sequence"/>
</dbReference>
<dbReference type="InParanoid" id="A0A259U0Y9"/>
<evidence type="ECO:0000256" key="7">
    <source>
        <dbReference type="SAM" id="MobiDB-lite"/>
    </source>
</evidence>
<evidence type="ECO:0000256" key="1">
    <source>
        <dbReference type="ARBA" id="ARBA00004651"/>
    </source>
</evidence>
<evidence type="ECO:0000256" key="4">
    <source>
        <dbReference type="ARBA" id="ARBA00022692"/>
    </source>
</evidence>
<sequence length="618" mass="66727">MPLCLSSVLARGFPRFGLLLALLLAASGARGQAADSLASADSTVIADTLAGARFVQGDTLVLVLSDSARTDLDSAAVASLGDTTTVLSSSIVAESVPVTLFGSELFRIWGSLGDFTPEARAERLSLRLESFARNRDLDPTTMRVVDGNELTVIEIGELILMSVTDEDAAGRGMTRQEVAAAYAEEIERAVVQYREQATVRGFVRSALISLGLLAVFLLLLRGLGYVYAWLDRRTAVARGYLVRPIRIGSVEVIGRNQVSQFGRSVAKVARLSVLLVLLYFLLTTVFGLFPWTQEWSEQLLQYALSPLRQLGALIIEGAPNVLAIAVIVVVMRWVIGVSDYLFRQVESGEAHVTGFHDELAEPTRKIAKFLLVILSIMLIYPYTPIAESKVFQGLTVFLGILFSLGSSTAIANVVAGVVLTYTRAFRIGDRVKVGDTFGDVVEKTFLVTRIRTPKNEDVAVPNASVLGNHIVNYSRMSREGEGVILHTSITIGYDVPWPQVHDLLLGAARGTDGLLSDPAPFVLQTSLGDFSVAYELNAYTHEVTRMARLYSEMHRRIQDAFAEAGVEILSPTYHARRDAPSTVPDAALLRAGMGPTEASGDGAPTRPAAPGSPSETGL</sequence>
<evidence type="ECO:0000256" key="3">
    <source>
        <dbReference type="ARBA" id="ARBA00022475"/>
    </source>
</evidence>
<dbReference type="InterPro" id="IPR049278">
    <property type="entry name" value="MS_channel_C"/>
</dbReference>
<dbReference type="InterPro" id="IPR010920">
    <property type="entry name" value="LSM_dom_sf"/>
</dbReference>
<comment type="caution">
    <text evidence="12">The sequence shown here is derived from an EMBL/GenBank/DDBJ whole genome shotgun (WGS) entry which is preliminary data.</text>
</comment>
<dbReference type="InterPro" id="IPR023408">
    <property type="entry name" value="MscS_beta-dom_sf"/>
</dbReference>
<dbReference type="InterPro" id="IPR045275">
    <property type="entry name" value="MscS_archaea/bacteria_type"/>
</dbReference>
<dbReference type="Gene3D" id="1.10.287.1260">
    <property type="match status" value="1"/>
</dbReference>
<dbReference type="SUPFAM" id="SSF50182">
    <property type="entry name" value="Sm-like ribonucleoproteins"/>
    <property type="match status" value="1"/>
</dbReference>
<evidence type="ECO:0000313" key="12">
    <source>
        <dbReference type="EMBL" id="OZC03517.1"/>
    </source>
</evidence>
<dbReference type="Gene3D" id="3.30.70.100">
    <property type="match status" value="1"/>
</dbReference>
<dbReference type="Pfam" id="PF00924">
    <property type="entry name" value="MS_channel_2nd"/>
    <property type="match status" value="1"/>
</dbReference>
<dbReference type="Gene3D" id="2.30.30.60">
    <property type="match status" value="1"/>
</dbReference>
<evidence type="ECO:0000256" key="5">
    <source>
        <dbReference type="ARBA" id="ARBA00022989"/>
    </source>
</evidence>
<evidence type="ECO:0000256" key="2">
    <source>
        <dbReference type="ARBA" id="ARBA00008017"/>
    </source>
</evidence>
<feature type="transmembrane region" description="Helical" evidence="8">
    <location>
        <begin position="271"/>
        <end position="291"/>
    </location>
</feature>
<feature type="transmembrane region" description="Helical" evidence="8">
    <location>
        <begin position="311"/>
        <end position="335"/>
    </location>
</feature>
<dbReference type="AlphaFoldDB" id="A0A259U0Y9"/>
<dbReference type="SUPFAM" id="SSF82689">
    <property type="entry name" value="Mechanosensitive channel protein MscS (YggB), C-terminal domain"/>
    <property type="match status" value="1"/>
</dbReference>
<proteinExistence type="inferred from homology"/>
<evidence type="ECO:0000256" key="9">
    <source>
        <dbReference type="SAM" id="SignalP"/>
    </source>
</evidence>
<evidence type="ECO:0000313" key="13">
    <source>
        <dbReference type="Proteomes" id="UP000216446"/>
    </source>
</evidence>
<organism evidence="12 13">
    <name type="scientific">Rubricoccus marinus</name>
    <dbReference type="NCBI Taxonomy" id="716817"/>
    <lineage>
        <taxon>Bacteria</taxon>
        <taxon>Pseudomonadati</taxon>
        <taxon>Rhodothermota</taxon>
        <taxon>Rhodothermia</taxon>
        <taxon>Rhodothermales</taxon>
        <taxon>Rubricoccaceae</taxon>
        <taxon>Rubricoccus</taxon>
    </lineage>
</organism>
<evidence type="ECO:0000259" key="10">
    <source>
        <dbReference type="Pfam" id="PF00924"/>
    </source>
</evidence>
<feature type="transmembrane region" description="Helical" evidence="8">
    <location>
        <begin position="395"/>
        <end position="422"/>
    </location>
</feature>
<keyword evidence="9" id="KW-0732">Signal</keyword>
<feature type="transmembrane region" description="Helical" evidence="8">
    <location>
        <begin position="366"/>
        <end position="383"/>
    </location>
</feature>
<keyword evidence="5 8" id="KW-1133">Transmembrane helix</keyword>
<accession>A0A259U0Y9</accession>
<dbReference type="GO" id="GO:0005886">
    <property type="term" value="C:plasma membrane"/>
    <property type="evidence" value="ECO:0007669"/>
    <property type="project" value="UniProtKB-SubCell"/>
</dbReference>
<dbReference type="GO" id="GO:0008381">
    <property type="term" value="F:mechanosensitive monoatomic ion channel activity"/>
    <property type="evidence" value="ECO:0007669"/>
    <property type="project" value="InterPro"/>
</dbReference>
<feature type="domain" description="Mechanosensitive ion channel MscS C-terminal" evidence="11">
    <location>
        <begin position="487"/>
        <end position="568"/>
    </location>
</feature>
<keyword evidence="4 8" id="KW-0812">Transmembrane</keyword>
<dbReference type="InterPro" id="IPR011066">
    <property type="entry name" value="MscS_channel_C_sf"/>
</dbReference>
<feature type="signal peptide" evidence="9">
    <location>
        <begin position="1"/>
        <end position="33"/>
    </location>
</feature>
<feature type="chain" id="PRO_5012921089" description="Mechanosensitive ion channel protein MscS" evidence="9">
    <location>
        <begin position="34"/>
        <end position="618"/>
    </location>
</feature>
<gene>
    <name evidence="12" type="ORF">BSZ36_11305</name>
</gene>
<keyword evidence="3" id="KW-1003">Cell membrane</keyword>
<dbReference type="PANTHER" id="PTHR30221:SF18">
    <property type="entry name" value="SLL0590 PROTEIN"/>
    <property type="match status" value="1"/>
</dbReference>
<feature type="transmembrane region" description="Helical" evidence="8">
    <location>
        <begin position="206"/>
        <end position="230"/>
    </location>
</feature>
<dbReference type="Pfam" id="PF21082">
    <property type="entry name" value="MS_channel_3rd"/>
    <property type="match status" value="1"/>
</dbReference>
<dbReference type="EMBL" id="MQWB01000001">
    <property type="protein sequence ID" value="OZC03517.1"/>
    <property type="molecule type" value="Genomic_DNA"/>
</dbReference>
<feature type="region of interest" description="Disordered" evidence="7">
    <location>
        <begin position="590"/>
        <end position="618"/>
    </location>
</feature>